<keyword evidence="8" id="KW-0521">NADP</keyword>
<dbReference type="InterPro" id="IPR029039">
    <property type="entry name" value="Flavoprotein-like_sf"/>
</dbReference>
<dbReference type="InterPro" id="IPR050607">
    <property type="entry name" value="NOS"/>
</dbReference>
<evidence type="ECO:0000256" key="10">
    <source>
        <dbReference type="ARBA" id="ARBA00023002"/>
    </source>
</evidence>
<evidence type="ECO:0000256" key="1">
    <source>
        <dbReference type="ARBA" id="ARBA00001917"/>
    </source>
</evidence>
<dbReference type="EC" id="1.14.13.39" evidence="4"/>
<proteinExistence type="inferred from homology"/>
<keyword evidence="6" id="KW-0288">FMN</keyword>
<dbReference type="PANTHER" id="PTHR43410:SF1">
    <property type="entry name" value="NITRIC OXIDE SYNTHASE"/>
    <property type="match status" value="1"/>
</dbReference>
<dbReference type="eggNOG" id="KOG1158">
    <property type="taxonomic scope" value="Eukaryota"/>
</dbReference>
<comment type="caution">
    <text evidence="13">The sequence shown here is derived from an EMBL/GenBank/DDBJ whole genome shotgun (WGS) entry which is preliminary data.</text>
</comment>
<dbReference type="PANTHER" id="PTHR43410">
    <property type="entry name" value="NITRIC OXIDE SYNTHASE OXYGENASE"/>
    <property type="match status" value="1"/>
</dbReference>
<dbReference type="PaxDb" id="7165-AGAP008256-PA"/>
<reference evidence="13" key="5">
    <citation type="submission" date="2011-05" db="EMBL/GenBank/DDBJ databases">
        <authorList>
            <consortium name="VectorBase"/>
        </authorList>
    </citation>
    <scope>NUCLEOTIDE SEQUENCE</scope>
    <source>
        <strain evidence="13">PEST</strain>
    </source>
</reference>
<accession>A0NF32</accession>
<dbReference type="PROSITE" id="PS50902">
    <property type="entry name" value="FLAVODOXIN_LIKE"/>
    <property type="match status" value="1"/>
</dbReference>
<reference evidence="13" key="3">
    <citation type="journal article" date="2004" name="Trends Parasitol.">
        <title>The Anopheles gambiae genome: an update.</title>
        <authorList>
            <person name="Mongin E."/>
            <person name="Louis C."/>
            <person name="Holt R.A."/>
            <person name="Birney E."/>
            <person name="Collins F.H."/>
        </authorList>
    </citation>
    <scope>NUCLEOTIDE SEQUENCE</scope>
    <source>
        <strain evidence="13">PEST</strain>
    </source>
</reference>
<dbReference type="SUPFAM" id="SSF52218">
    <property type="entry name" value="Flavoproteins"/>
    <property type="match status" value="1"/>
</dbReference>
<comment type="similarity">
    <text evidence="3">Belongs to the NOS family.</text>
</comment>
<evidence type="ECO:0000256" key="2">
    <source>
        <dbReference type="ARBA" id="ARBA00001970"/>
    </source>
</evidence>
<keyword evidence="11" id="KW-0408">Iron</keyword>
<evidence type="ECO:0000256" key="3">
    <source>
        <dbReference type="ARBA" id="ARBA00006267"/>
    </source>
</evidence>
<dbReference type="Gene3D" id="3.40.50.360">
    <property type="match status" value="1"/>
</dbReference>
<dbReference type="STRING" id="7165.A0NF32"/>
<evidence type="ECO:0000256" key="11">
    <source>
        <dbReference type="ARBA" id="ARBA00023004"/>
    </source>
</evidence>
<keyword evidence="6" id="KW-0285">Flavoprotein</keyword>
<dbReference type="AlphaFoldDB" id="A0NF32"/>
<reference evidence="13" key="4">
    <citation type="journal article" date="2007" name="Genome Biol.">
        <title>Update of the Anopheles gambiae PEST genome assembly.</title>
        <authorList>
            <person name="Sharakhova M.V."/>
            <person name="Hammond M.P."/>
            <person name="Lobo N.F."/>
            <person name="Krzywinski J."/>
            <person name="Unger M.F."/>
            <person name="Hillenmeyer M.E."/>
            <person name="Bruggner R.V."/>
            <person name="Birney E."/>
            <person name="Collins F.H."/>
        </authorList>
    </citation>
    <scope>NUCLEOTIDE SEQUENCE</scope>
    <source>
        <strain evidence="13">PEST</strain>
    </source>
</reference>
<organism evidence="13">
    <name type="scientific">Anopheles gambiae</name>
    <name type="common">African malaria mosquito</name>
    <dbReference type="NCBI Taxonomy" id="7165"/>
    <lineage>
        <taxon>Eukaryota</taxon>
        <taxon>Metazoa</taxon>
        <taxon>Ecdysozoa</taxon>
        <taxon>Arthropoda</taxon>
        <taxon>Hexapoda</taxon>
        <taxon>Insecta</taxon>
        <taxon>Pterygota</taxon>
        <taxon>Neoptera</taxon>
        <taxon>Endopterygota</taxon>
        <taxon>Diptera</taxon>
        <taxon>Nematocera</taxon>
        <taxon>Culicoidea</taxon>
        <taxon>Culicidae</taxon>
        <taxon>Anophelinae</taxon>
        <taxon>Anopheles</taxon>
    </lineage>
</organism>
<reference evidence="13" key="1">
    <citation type="journal article" date="2002" name="Science">
        <title>The genome sequence of the malaria mosquito Anopheles gambiae.</title>
        <authorList>
            <person name="Holt R.A."/>
            <person name="Subramanian G.M."/>
            <person name="Halpern A."/>
            <person name="Sutton G.G."/>
            <person name="Charlab R."/>
            <person name="Nusskern D.R."/>
            <person name="Wincker P."/>
            <person name="Clark A.G."/>
            <person name="Ribeiro J.M."/>
            <person name="Wides R."/>
            <person name="Salzberg S.L."/>
            <person name="Loftus B."/>
            <person name="Yandell M."/>
            <person name="Majoros W.H."/>
            <person name="Rusch D.B."/>
            <person name="Lai Z."/>
            <person name="Kraft C.L."/>
            <person name="Abril J.F."/>
            <person name="Anthouard V."/>
            <person name="Arensburger P."/>
            <person name="Atkinson P.W."/>
            <person name="Baden H."/>
            <person name="de Berardinis V."/>
            <person name="Baldwin D."/>
            <person name="Benes V."/>
            <person name="Biedler J."/>
            <person name="Blass C."/>
            <person name="Bolanos R."/>
            <person name="Boscus D."/>
            <person name="Barnstead M."/>
            <person name="Cai S."/>
            <person name="Center A."/>
            <person name="Chaturverdi K."/>
            <person name="Christophides G.K."/>
            <person name="Chrystal M.A."/>
            <person name="Clamp M."/>
            <person name="Cravchik A."/>
            <person name="Curwen V."/>
            <person name="Dana A."/>
            <person name="Delcher A."/>
            <person name="Dew I."/>
            <person name="Evans C.A."/>
            <person name="Flanigan M."/>
            <person name="Grundschober-Freimoser A."/>
            <person name="Friedli L."/>
            <person name="Gu Z."/>
            <person name="Guan P."/>
            <person name="Guigo R."/>
            <person name="Hillenmeyer M.E."/>
            <person name="Hladun S.L."/>
            <person name="Hogan J.R."/>
            <person name="Hong Y.S."/>
            <person name="Hoover J."/>
            <person name="Jaillon O."/>
            <person name="Ke Z."/>
            <person name="Kodira C."/>
            <person name="Kokoza E."/>
            <person name="Koutsos A."/>
            <person name="Letunic I."/>
            <person name="Levitsky A."/>
            <person name="Liang Y."/>
            <person name="Lin J.J."/>
            <person name="Lobo N.F."/>
            <person name="Lopez J.R."/>
            <person name="Malek J.A."/>
            <person name="McIntosh T.C."/>
            <person name="Meister S."/>
            <person name="Miller J."/>
            <person name="Mobarry C."/>
            <person name="Mongin E."/>
            <person name="Murphy S.D."/>
            <person name="O'Brochta D.A."/>
            <person name="Pfannkoch C."/>
            <person name="Qi R."/>
            <person name="Regier M.A."/>
            <person name="Remington K."/>
            <person name="Shao H."/>
            <person name="Sharakhova M.V."/>
            <person name="Sitter C.D."/>
            <person name="Shetty J."/>
            <person name="Smith T.J."/>
            <person name="Strong R."/>
            <person name="Sun J."/>
            <person name="Thomasova D."/>
            <person name="Ton L.Q."/>
            <person name="Topalis P."/>
            <person name="Tu Z."/>
            <person name="Unger M.F."/>
            <person name="Walenz B."/>
            <person name="Wang A."/>
            <person name="Wang J."/>
            <person name="Wang M."/>
            <person name="Wang X."/>
            <person name="Woodford K.J."/>
            <person name="Wortman J.R."/>
            <person name="Wu M."/>
            <person name="Yao A."/>
            <person name="Zdobnov E.M."/>
            <person name="Zhang H."/>
            <person name="Zhao Q."/>
            <person name="Zhao S."/>
            <person name="Zhu S.C."/>
            <person name="Zhimulev I."/>
            <person name="Coluzzi M."/>
            <person name="della Torre A."/>
            <person name="Roth C.W."/>
            <person name="Louis C."/>
            <person name="Kalush F."/>
            <person name="Mural R.J."/>
            <person name="Myers E.W."/>
            <person name="Adams M.D."/>
            <person name="Smith H.O."/>
            <person name="Broder S."/>
            <person name="Gardner M.J."/>
            <person name="Fraser C.M."/>
            <person name="Birney E."/>
            <person name="Bork P."/>
            <person name="Brey P.T."/>
            <person name="Venter J.C."/>
            <person name="Weissenbach J."/>
            <person name="Kafatos F.C."/>
            <person name="Collins F.H."/>
            <person name="Hoffman S.L."/>
        </authorList>
    </citation>
    <scope>NUCLEOTIDE SEQUENCE [LARGE SCALE GENOMIC DNA]</scope>
    <source>
        <strain evidence="13">PEST</strain>
    </source>
</reference>
<evidence type="ECO:0000256" key="7">
    <source>
        <dbReference type="ARBA" id="ARBA00022723"/>
    </source>
</evidence>
<dbReference type="GO" id="GO:0005516">
    <property type="term" value="F:calmodulin binding"/>
    <property type="evidence" value="ECO:0007669"/>
    <property type="project" value="UniProtKB-KW"/>
</dbReference>
<reference evidence="13" key="2">
    <citation type="submission" date="2002-03" db="EMBL/GenBank/DDBJ databases">
        <authorList>
            <consortium name="The Anopheles Genome Sequencing Consortium"/>
        </authorList>
    </citation>
    <scope>NUCLEOTIDE SEQUENCE</scope>
    <source>
        <strain evidence="13">PEST</strain>
    </source>
</reference>
<feature type="domain" description="Flavodoxin-like" evidence="12">
    <location>
        <begin position="26"/>
        <end position="66"/>
    </location>
</feature>
<evidence type="ECO:0000256" key="9">
    <source>
        <dbReference type="ARBA" id="ARBA00022860"/>
    </source>
</evidence>
<evidence type="ECO:0000256" key="8">
    <source>
        <dbReference type="ARBA" id="ARBA00022857"/>
    </source>
</evidence>
<evidence type="ECO:0000259" key="12">
    <source>
        <dbReference type="PROSITE" id="PS50902"/>
    </source>
</evidence>
<keyword evidence="7" id="KW-0479">Metal-binding</keyword>
<protein>
    <recommendedName>
        <fullName evidence="4">nitric-oxide synthase (NADPH)</fullName>
        <ecNumber evidence="4">1.14.13.39</ecNumber>
    </recommendedName>
</protein>
<keyword evidence="10" id="KW-0560">Oxidoreductase</keyword>
<dbReference type="GO" id="GO:0010181">
    <property type="term" value="F:FMN binding"/>
    <property type="evidence" value="ECO:0007669"/>
    <property type="project" value="InterPro"/>
</dbReference>
<keyword evidence="5" id="KW-0349">Heme</keyword>
<comment type="cofactor">
    <cofactor evidence="2">
        <name>heme b</name>
        <dbReference type="ChEBI" id="CHEBI:60344"/>
    </cofactor>
</comment>
<evidence type="ECO:0000256" key="5">
    <source>
        <dbReference type="ARBA" id="ARBA00022617"/>
    </source>
</evidence>
<dbReference type="HOGENOM" id="CLU_2833246_0_0_1"/>
<comment type="cofactor">
    <cofactor evidence="1">
        <name>FMN</name>
        <dbReference type="ChEBI" id="CHEBI:58210"/>
    </cofactor>
</comment>
<dbReference type="GO" id="GO:0004517">
    <property type="term" value="F:nitric-oxide synthase activity"/>
    <property type="evidence" value="ECO:0007669"/>
    <property type="project" value="UniProtKB-EC"/>
</dbReference>
<dbReference type="VEuPathDB" id="VectorBase:AGAMI1_009376"/>
<evidence type="ECO:0000256" key="6">
    <source>
        <dbReference type="ARBA" id="ARBA00022643"/>
    </source>
</evidence>
<dbReference type="GO" id="GO:0046872">
    <property type="term" value="F:metal ion binding"/>
    <property type="evidence" value="ECO:0007669"/>
    <property type="project" value="UniProtKB-KW"/>
</dbReference>
<dbReference type="EMBL" id="AAAB01008964">
    <property type="protein sequence ID" value="EAU76328.1"/>
    <property type="molecule type" value="Genomic_DNA"/>
</dbReference>
<keyword evidence="9" id="KW-0112">Calmodulin-binding</keyword>
<evidence type="ECO:0000256" key="4">
    <source>
        <dbReference type="ARBA" id="ARBA00012989"/>
    </source>
</evidence>
<name>A0NF32_ANOGA</name>
<sequence>MANVKEAAVKFTSKLFGRALSRRIKATVLYATETGRSEQYARQLVELLGHAFNAQVGSILIACPTG</sequence>
<gene>
    <name evidence="13" type="ORF">AgaP_AGAP008256</name>
</gene>
<dbReference type="VEuPathDB" id="VectorBase:AGAP029502"/>
<evidence type="ECO:0000313" key="13">
    <source>
        <dbReference type="EMBL" id="EAU76328.1"/>
    </source>
</evidence>
<dbReference type="InterPro" id="IPR008254">
    <property type="entry name" value="Flavodoxin/NO_synth"/>
</dbReference>